<dbReference type="OrthoDB" id="1551288at2"/>
<dbReference type="AlphaFoldDB" id="A0A254MZR0"/>
<gene>
    <name evidence="2" type="ORF">CDO81_24110</name>
</gene>
<feature type="signal peptide" evidence="1">
    <location>
        <begin position="1"/>
        <end position="29"/>
    </location>
</feature>
<evidence type="ECO:0008006" key="4">
    <source>
        <dbReference type="Google" id="ProtNLM"/>
    </source>
</evidence>
<sequence length="100" mass="9977">MTSPSSTKISAAALAVALGAAFAAMPAAAQAPEKEKCFGVALKGKNDCAAGAGTTCAGTSKVDYQSDAWAFVPKGTCEKTVSKTSPTGFGQLQAFKAKKA</sequence>
<proteinExistence type="predicted"/>
<comment type="caution">
    <text evidence="2">The sequence shown here is derived from an EMBL/GenBank/DDBJ whole genome shotgun (WGS) entry which is preliminary data.</text>
</comment>
<reference evidence="2 3" key="1">
    <citation type="journal article" date="2007" name="Int. J. Syst. Evol. Microbiol.">
        <title>Description of Pelomonas aquatica sp. nov. and Pelomonas puraquae sp. nov., isolated from industrial and haemodialysis water.</title>
        <authorList>
            <person name="Gomila M."/>
            <person name="Bowien B."/>
            <person name="Falsen E."/>
            <person name="Moore E.R."/>
            <person name="Lalucat J."/>
        </authorList>
    </citation>
    <scope>NUCLEOTIDE SEQUENCE [LARGE SCALE GENOMIC DNA]</scope>
    <source>
        <strain evidence="2 3">CCUG 52769</strain>
    </source>
</reference>
<keyword evidence="1" id="KW-0732">Signal</keyword>
<feature type="chain" id="PRO_5012490777" description="Signal peptidase" evidence="1">
    <location>
        <begin position="30"/>
        <end position="100"/>
    </location>
</feature>
<evidence type="ECO:0000313" key="2">
    <source>
        <dbReference type="EMBL" id="OWR00817.1"/>
    </source>
</evidence>
<organism evidence="2 3">
    <name type="scientific">Roseateles puraquae</name>
    <dbReference type="NCBI Taxonomy" id="431059"/>
    <lineage>
        <taxon>Bacteria</taxon>
        <taxon>Pseudomonadati</taxon>
        <taxon>Pseudomonadota</taxon>
        <taxon>Betaproteobacteria</taxon>
        <taxon>Burkholderiales</taxon>
        <taxon>Sphaerotilaceae</taxon>
        <taxon>Roseateles</taxon>
    </lineage>
</organism>
<accession>A0A254MZR0</accession>
<dbReference type="Pfam" id="PF10048">
    <property type="entry name" value="DUF2282"/>
    <property type="match status" value="1"/>
</dbReference>
<evidence type="ECO:0000313" key="3">
    <source>
        <dbReference type="Proteomes" id="UP000197446"/>
    </source>
</evidence>
<dbReference type="RefSeq" id="WP_088485802.1">
    <property type="nucleotide sequence ID" value="NZ_NISI01000014.1"/>
</dbReference>
<protein>
    <recommendedName>
        <fullName evidence="4">Signal peptidase</fullName>
    </recommendedName>
</protein>
<dbReference type="Proteomes" id="UP000197446">
    <property type="component" value="Unassembled WGS sequence"/>
</dbReference>
<evidence type="ECO:0000256" key="1">
    <source>
        <dbReference type="SAM" id="SignalP"/>
    </source>
</evidence>
<name>A0A254MZR0_9BURK</name>
<keyword evidence="3" id="KW-1185">Reference proteome</keyword>
<dbReference type="InterPro" id="IPR018740">
    <property type="entry name" value="DUF2282_membr"/>
</dbReference>
<dbReference type="EMBL" id="NISI01000014">
    <property type="protein sequence ID" value="OWR00817.1"/>
    <property type="molecule type" value="Genomic_DNA"/>
</dbReference>